<dbReference type="GO" id="GO:0009252">
    <property type="term" value="P:peptidoglycan biosynthetic process"/>
    <property type="evidence" value="ECO:0007669"/>
    <property type="project" value="UniProtKB-UniRule"/>
</dbReference>
<feature type="binding site" evidence="10">
    <location>
        <position position="162"/>
    </location>
    <ligand>
        <name>UDP-N-acetyl-alpha-D-glucosamine</name>
        <dbReference type="ChEBI" id="CHEBI:57705"/>
    </ligand>
</feature>
<evidence type="ECO:0000256" key="8">
    <source>
        <dbReference type="ARBA" id="ARBA00023306"/>
    </source>
</evidence>
<feature type="binding site" evidence="10">
    <location>
        <position position="288"/>
    </location>
    <ligand>
        <name>UDP-N-acetyl-alpha-D-glucosamine</name>
        <dbReference type="ChEBI" id="CHEBI:57705"/>
    </ligand>
</feature>
<dbReference type="AlphaFoldDB" id="A0A160KSY8"/>
<reference evidence="13 14" key="1">
    <citation type="submission" date="2016-05" db="EMBL/GenBank/DDBJ databases">
        <title>Complete genome sequence of Rathayibacter tritici NCPPB 1953.</title>
        <authorList>
            <person name="Park J."/>
            <person name="Lee H.-H."/>
            <person name="Lee S.-W."/>
            <person name="Seo Y.-S."/>
        </authorList>
    </citation>
    <scope>NUCLEOTIDE SEQUENCE [LARGE SCALE GENOMIC DNA]</scope>
    <source>
        <strain evidence="13 14">NCPPB 1953</strain>
    </source>
</reference>
<dbReference type="Proteomes" id="UP000077071">
    <property type="component" value="Chromosome"/>
</dbReference>
<dbReference type="Pfam" id="PF04101">
    <property type="entry name" value="Glyco_tran_28_C"/>
    <property type="match status" value="1"/>
</dbReference>
<dbReference type="InterPro" id="IPR007235">
    <property type="entry name" value="Glyco_trans_28_C"/>
</dbReference>
<feature type="binding site" evidence="10">
    <location>
        <position position="196"/>
    </location>
    <ligand>
        <name>UDP-N-acetyl-alpha-D-glucosamine</name>
        <dbReference type="ChEBI" id="CHEBI:57705"/>
    </ligand>
</feature>
<dbReference type="Pfam" id="PF03033">
    <property type="entry name" value="Glyco_transf_28"/>
    <property type="match status" value="1"/>
</dbReference>
<feature type="domain" description="Glycosyl transferase family 28 C-terminal" evidence="12">
    <location>
        <begin position="189"/>
        <end position="342"/>
    </location>
</feature>
<protein>
    <recommendedName>
        <fullName evidence="10">UDP-N-acetylglucosamine--N-acetylmuramyl-(pentapeptide) pyrophosphoryl-undecaprenol N-acetylglucosamine transferase</fullName>
        <ecNumber evidence="10">2.4.1.227</ecNumber>
    </recommendedName>
    <alternativeName>
        <fullName evidence="10">Undecaprenyl-PP-MurNAc-pentapeptide-UDPGlcNAc GlcNAc transferase</fullName>
    </alternativeName>
</protein>
<dbReference type="PANTHER" id="PTHR21015:SF22">
    <property type="entry name" value="GLYCOSYLTRANSFERASE"/>
    <property type="match status" value="1"/>
</dbReference>
<evidence type="ECO:0000256" key="7">
    <source>
        <dbReference type="ARBA" id="ARBA00023136"/>
    </source>
</evidence>
<comment type="caution">
    <text evidence="10">Lacks conserved residue(s) required for the propagation of feature annotation.</text>
</comment>
<evidence type="ECO:0000259" key="12">
    <source>
        <dbReference type="Pfam" id="PF04101"/>
    </source>
</evidence>
<gene>
    <name evidence="10" type="primary">murG</name>
    <name evidence="13" type="ORF">A6122_1120</name>
</gene>
<dbReference type="STRING" id="33888.A6122_1120"/>
<proteinExistence type="inferred from homology"/>
<evidence type="ECO:0000256" key="2">
    <source>
        <dbReference type="ARBA" id="ARBA00022618"/>
    </source>
</evidence>
<comment type="pathway">
    <text evidence="10">Cell wall biogenesis; peptidoglycan biosynthesis.</text>
</comment>
<keyword evidence="4 10" id="KW-0808">Transferase</keyword>
<dbReference type="GO" id="GO:0005975">
    <property type="term" value="P:carbohydrate metabolic process"/>
    <property type="evidence" value="ECO:0007669"/>
    <property type="project" value="InterPro"/>
</dbReference>
<accession>A0A160KSY8</accession>
<dbReference type="GO" id="GO:0051301">
    <property type="term" value="P:cell division"/>
    <property type="evidence" value="ECO:0007669"/>
    <property type="project" value="UniProtKB-KW"/>
</dbReference>
<keyword evidence="9 10" id="KW-0961">Cell wall biogenesis/degradation</keyword>
<keyword evidence="14" id="KW-1185">Reference proteome</keyword>
<name>A0A160KSY8_9MICO</name>
<keyword evidence="2 10" id="KW-0132">Cell division</keyword>
<feature type="domain" description="Glycosyltransferase family 28 N-terminal" evidence="11">
    <location>
        <begin position="5"/>
        <end position="142"/>
    </location>
</feature>
<keyword evidence="8 10" id="KW-0131">Cell cycle</keyword>
<dbReference type="GO" id="GO:0008360">
    <property type="term" value="P:regulation of cell shape"/>
    <property type="evidence" value="ECO:0007669"/>
    <property type="project" value="UniProtKB-KW"/>
</dbReference>
<evidence type="ECO:0000259" key="11">
    <source>
        <dbReference type="Pfam" id="PF03033"/>
    </source>
</evidence>
<keyword evidence="5 10" id="KW-0133">Cell shape</keyword>
<organism evidence="13 14">
    <name type="scientific">Rathayibacter tritici</name>
    <dbReference type="NCBI Taxonomy" id="33888"/>
    <lineage>
        <taxon>Bacteria</taxon>
        <taxon>Bacillati</taxon>
        <taxon>Actinomycetota</taxon>
        <taxon>Actinomycetes</taxon>
        <taxon>Micrococcales</taxon>
        <taxon>Microbacteriaceae</taxon>
        <taxon>Rathayibacter</taxon>
    </lineage>
</organism>
<keyword evidence="6 10" id="KW-0573">Peptidoglycan synthesis</keyword>
<dbReference type="RefSeq" id="WP_068252641.1">
    <property type="nucleotide sequence ID" value="NZ_CP015515.1"/>
</dbReference>
<feature type="binding site" evidence="10">
    <location>
        <position position="125"/>
    </location>
    <ligand>
        <name>UDP-N-acetyl-alpha-D-glucosamine</name>
        <dbReference type="ChEBI" id="CHEBI:57705"/>
    </ligand>
</feature>
<comment type="similarity">
    <text evidence="10">Belongs to the glycosyltransferase 28 family. MurG subfamily.</text>
</comment>
<sequence>MTRYLLAGGGTAGHVNPLLATADEIRSRRPNDEVLVLGTAEGLEARLVPLRGYELSVIPRLPFPRRPNPAALRFPGAFGATVAGIVRTIRERRIDAVVGFGGYAAAPAYLAARRAGVPFTVHEANARPGLANRLGARATRSVGVAFEGTSLPHARMVGMPLRREIAQLDRAARRDEAMAALGLDPSRSTLLVTGGSLGARRINATVHAAAPALVATGFQILHITGGRAEITDPGIAGYHLLSYCDRMDLALSAADVAVSRAGAATVSELTALGLPAVYVPYPVGNGEQRFNARGVVDARGAVLVEDAAFLPGWVERELVPLLGDAVRRDEMACRAARIGVRDGSGRLVDLIESSLTAPR</sequence>
<comment type="function">
    <text evidence="10">Cell wall formation. Catalyzes the transfer of a GlcNAc subunit on undecaprenyl-pyrophosphoryl-MurNAc-pentapeptide (lipid intermediate I) to form undecaprenyl-pyrophosphoryl-MurNAc-(pentapeptide)GlcNAc (lipid intermediate II).</text>
</comment>
<dbReference type="OrthoDB" id="9808936at2"/>
<keyword evidence="1 10" id="KW-1003">Cell membrane</keyword>
<dbReference type="CDD" id="cd03785">
    <property type="entry name" value="GT28_MurG"/>
    <property type="match status" value="1"/>
</dbReference>
<evidence type="ECO:0000313" key="13">
    <source>
        <dbReference type="EMBL" id="AND16268.1"/>
    </source>
</evidence>
<dbReference type="PANTHER" id="PTHR21015">
    <property type="entry name" value="UDP-N-ACETYLGLUCOSAMINE--N-ACETYLMURAMYL-(PENTAPEPTIDE) PYROPHOSPHORYL-UNDECAPRENOL N-ACETYLGLUCOSAMINE TRANSFERASE 1"/>
    <property type="match status" value="1"/>
</dbReference>
<evidence type="ECO:0000256" key="10">
    <source>
        <dbReference type="HAMAP-Rule" id="MF_00033"/>
    </source>
</evidence>
<dbReference type="UniPathway" id="UPA00219"/>
<evidence type="ECO:0000256" key="6">
    <source>
        <dbReference type="ARBA" id="ARBA00022984"/>
    </source>
</evidence>
<evidence type="ECO:0000256" key="9">
    <source>
        <dbReference type="ARBA" id="ARBA00023316"/>
    </source>
</evidence>
<evidence type="ECO:0000256" key="4">
    <source>
        <dbReference type="ARBA" id="ARBA00022679"/>
    </source>
</evidence>
<dbReference type="GO" id="GO:0071555">
    <property type="term" value="P:cell wall organization"/>
    <property type="evidence" value="ECO:0007669"/>
    <property type="project" value="UniProtKB-KW"/>
</dbReference>
<keyword evidence="7 10" id="KW-0472">Membrane</keyword>
<dbReference type="Gene3D" id="3.40.50.2000">
    <property type="entry name" value="Glycogen Phosphorylase B"/>
    <property type="match status" value="2"/>
</dbReference>
<keyword evidence="3 10" id="KW-0328">Glycosyltransferase</keyword>
<evidence type="ECO:0000256" key="3">
    <source>
        <dbReference type="ARBA" id="ARBA00022676"/>
    </source>
</evidence>
<evidence type="ECO:0000313" key="14">
    <source>
        <dbReference type="Proteomes" id="UP000077071"/>
    </source>
</evidence>
<dbReference type="HAMAP" id="MF_00033">
    <property type="entry name" value="MurG"/>
    <property type="match status" value="1"/>
</dbReference>
<dbReference type="EC" id="2.4.1.227" evidence="10"/>
<dbReference type="InterPro" id="IPR006009">
    <property type="entry name" value="GlcNAc_MurG"/>
</dbReference>
<comment type="catalytic activity">
    <reaction evidence="10">
        <text>di-trans,octa-cis-undecaprenyl diphospho-N-acetyl-alpha-D-muramoyl-L-alanyl-D-glutamyl-meso-2,6-diaminopimeloyl-D-alanyl-D-alanine + UDP-N-acetyl-alpha-D-glucosamine = di-trans,octa-cis-undecaprenyl diphospho-[N-acetyl-alpha-D-glucosaminyl-(1-&gt;4)]-N-acetyl-alpha-D-muramoyl-L-alanyl-D-glutamyl-meso-2,6-diaminopimeloyl-D-alanyl-D-alanine + UDP + H(+)</text>
        <dbReference type="Rhea" id="RHEA:31227"/>
        <dbReference type="ChEBI" id="CHEBI:15378"/>
        <dbReference type="ChEBI" id="CHEBI:57705"/>
        <dbReference type="ChEBI" id="CHEBI:58223"/>
        <dbReference type="ChEBI" id="CHEBI:61387"/>
        <dbReference type="ChEBI" id="CHEBI:61388"/>
        <dbReference type="EC" id="2.4.1.227"/>
    </reaction>
</comment>
<dbReference type="GO" id="GO:0005886">
    <property type="term" value="C:plasma membrane"/>
    <property type="evidence" value="ECO:0007669"/>
    <property type="project" value="UniProtKB-SubCell"/>
</dbReference>
<dbReference type="InterPro" id="IPR004276">
    <property type="entry name" value="GlycoTrans_28_N"/>
</dbReference>
<evidence type="ECO:0000256" key="1">
    <source>
        <dbReference type="ARBA" id="ARBA00022475"/>
    </source>
</evidence>
<dbReference type="KEGG" id="rtn:A6122_1120"/>
<dbReference type="PATRIC" id="fig|33888.3.peg.1230"/>
<dbReference type="EMBL" id="CP015515">
    <property type="protein sequence ID" value="AND16268.1"/>
    <property type="molecule type" value="Genomic_DNA"/>
</dbReference>
<dbReference type="SUPFAM" id="SSF53756">
    <property type="entry name" value="UDP-Glycosyltransferase/glycogen phosphorylase"/>
    <property type="match status" value="1"/>
</dbReference>
<feature type="binding site" evidence="10">
    <location>
        <begin position="11"/>
        <end position="13"/>
    </location>
    <ligand>
        <name>UDP-N-acetyl-alpha-D-glucosamine</name>
        <dbReference type="ChEBI" id="CHEBI:57705"/>
    </ligand>
</feature>
<dbReference type="GO" id="GO:0050511">
    <property type="term" value="F:undecaprenyldiphospho-muramoylpentapeptide beta-N-acetylglucosaminyltransferase activity"/>
    <property type="evidence" value="ECO:0007669"/>
    <property type="project" value="UniProtKB-UniRule"/>
</dbReference>
<comment type="subcellular location">
    <subcellularLocation>
        <location evidence="10">Cell membrane</location>
        <topology evidence="10">Peripheral membrane protein</topology>
        <orientation evidence="10">Cytoplasmic side</orientation>
    </subcellularLocation>
</comment>
<evidence type="ECO:0000256" key="5">
    <source>
        <dbReference type="ARBA" id="ARBA00022960"/>
    </source>
</evidence>